<keyword evidence="3" id="KW-0804">Transcription</keyword>
<dbReference type="InterPro" id="IPR036388">
    <property type="entry name" value="WH-like_DNA-bd_sf"/>
</dbReference>
<evidence type="ECO:0000313" key="5">
    <source>
        <dbReference type="EMBL" id="PDW00264.1"/>
    </source>
</evidence>
<dbReference type="InterPro" id="IPR036390">
    <property type="entry name" value="WH_DNA-bd_sf"/>
</dbReference>
<keyword evidence="6" id="KW-1185">Reference proteome</keyword>
<dbReference type="PRINTS" id="PR00778">
    <property type="entry name" value="HTHARSR"/>
</dbReference>
<gene>
    <name evidence="5" type="ORF">A9Q02_10630</name>
</gene>
<dbReference type="EMBL" id="LYXE01000050">
    <property type="protein sequence ID" value="PDW00264.1"/>
    <property type="molecule type" value="Genomic_DNA"/>
</dbReference>
<dbReference type="GO" id="GO:0003677">
    <property type="term" value="F:DNA binding"/>
    <property type="evidence" value="ECO:0007669"/>
    <property type="project" value="UniProtKB-KW"/>
</dbReference>
<dbReference type="OrthoDB" id="9798835at2"/>
<evidence type="ECO:0000256" key="1">
    <source>
        <dbReference type="ARBA" id="ARBA00023015"/>
    </source>
</evidence>
<dbReference type="PANTHER" id="PTHR33154">
    <property type="entry name" value="TRANSCRIPTIONAL REGULATOR, ARSR FAMILY"/>
    <property type="match status" value="1"/>
</dbReference>
<dbReference type="NCBIfam" id="NF033788">
    <property type="entry name" value="HTH_metalloreg"/>
    <property type="match status" value="1"/>
</dbReference>
<dbReference type="InterPro" id="IPR051081">
    <property type="entry name" value="HTH_MetalResp_TranReg"/>
</dbReference>
<evidence type="ECO:0000259" key="4">
    <source>
        <dbReference type="PROSITE" id="PS50987"/>
    </source>
</evidence>
<dbReference type="PROSITE" id="PS50987">
    <property type="entry name" value="HTH_ARSR_2"/>
    <property type="match status" value="1"/>
</dbReference>
<dbReference type="Gene3D" id="1.10.10.10">
    <property type="entry name" value="Winged helix-like DNA-binding domain superfamily/Winged helix DNA-binding domain"/>
    <property type="match status" value="1"/>
</dbReference>
<dbReference type="SMART" id="SM00418">
    <property type="entry name" value="HTH_ARSR"/>
    <property type="match status" value="1"/>
</dbReference>
<feature type="domain" description="HTH arsR-type" evidence="4">
    <location>
        <begin position="4"/>
        <end position="101"/>
    </location>
</feature>
<evidence type="ECO:0000313" key="6">
    <source>
        <dbReference type="Proteomes" id="UP000220922"/>
    </source>
</evidence>
<dbReference type="Pfam" id="PF01022">
    <property type="entry name" value="HTH_5"/>
    <property type="match status" value="1"/>
</dbReference>
<accession>A0A2H3KXR3</accession>
<dbReference type="Proteomes" id="UP000220922">
    <property type="component" value="Unassembled WGS sequence"/>
</dbReference>
<sequence>MTATESPTTHQLADWLKVLAEPRRLQILNLLMAGVQCNCELGAHLDLAPNLISHHLSVLRKAGLVEVERDGGDARWVYYAINRPNLEALTAAFASFFDPARILPRQPSCGPQATFVSDELIMGSYPS</sequence>
<dbReference type="CDD" id="cd00090">
    <property type="entry name" value="HTH_ARSR"/>
    <property type="match status" value="1"/>
</dbReference>
<name>A0A2H3KXR3_9CHLR</name>
<evidence type="ECO:0000256" key="3">
    <source>
        <dbReference type="ARBA" id="ARBA00023163"/>
    </source>
</evidence>
<proteinExistence type="predicted"/>
<organism evidence="5 6">
    <name type="scientific">Candidatus Chloroploca asiatica</name>
    <dbReference type="NCBI Taxonomy" id="1506545"/>
    <lineage>
        <taxon>Bacteria</taxon>
        <taxon>Bacillati</taxon>
        <taxon>Chloroflexota</taxon>
        <taxon>Chloroflexia</taxon>
        <taxon>Chloroflexales</taxon>
        <taxon>Chloroflexineae</taxon>
        <taxon>Oscillochloridaceae</taxon>
        <taxon>Candidatus Chloroploca</taxon>
    </lineage>
</organism>
<evidence type="ECO:0000256" key="2">
    <source>
        <dbReference type="ARBA" id="ARBA00023125"/>
    </source>
</evidence>
<dbReference type="PANTHER" id="PTHR33154:SF18">
    <property type="entry name" value="ARSENICAL RESISTANCE OPERON REPRESSOR"/>
    <property type="match status" value="1"/>
</dbReference>
<dbReference type="InterPro" id="IPR001845">
    <property type="entry name" value="HTH_ArsR_DNA-bd_dom"/>
</dbReference>
<protein>
    <submittedName>
        <fullName evidence="5">Transcriptional regulator</fullName>
    </submittedName>
</protein>
<dbReference type="GO" id="GO:0003700">
    <property type="term" value="F:DNA-binding transcription factor activity"/>
    <property type="evidence" value="ECO:0007669"/>
    <property type="project" value="InterPro"/>
</dbReference>
<comment type="caution">
    <text evidence="5">The sequence shown here is derived from an EMBL/GenBank/DDBJ whole genome shotgun (WGS) entry which is preliminary data.</text>
</comment>
<dbReference type="RefSeq" id="WP_097651222.1">
    <property type="nucleotide sequence ID" value="NZ_LYXE01000050.1"/>
</dbReference>
<dbReference type="SUPFAM" id="SSF46785">
    <property type="entry name" value="Winged helix' DNA-binding domain"/>
    <property type="match status" value="1"/>
</dbReference>
<dbReference type="InterPro" id="IPR011991">
    <property type="entry name" value="ArsR-like_HTH"/>
</dbReference>
<reference evidence="5 6" key="1">
    <citation type="submission" date="2016-05" db="EMBL/GenBank/DDBJ databases">
        <authorList>
            <person name="Lavstsen T."/>
            <person name="Jespersen J.S."/>
        </authorList>
    </citation>
    <scope>NUCLEOTIDE SEQUENCE [LARGE SCALE GENOMIC DNA]</scope>
    <source>
        <strain evidence="5 6">B7-9</strain>
    </source>
</reference>
<keyword evidence="2" id="KW-0238">DNA-binding</keyword>
<keyword evidence="1" id="KW-0805">Transcription regulation</keyword>
<dbReference type="AlphaFoldDB" id="A0A2H3KXR3"/>